<accession>A0ABS0I1J4</accession>
<dbReference type="Gene3D" id="1.25.40.10">
    <property type="entry name" value="Tetratricopeptide repeat domain"/>
    <property type="match status" value="1"/>
</dbReference>
<sequence>MKYLALMILLAGGPGWALLTQVRDRNAAVNTGTIAYKRGAVARAAIAFQAAVNATTRRPPDPRLVLNLAHARTRAGQLAPAASTYSKLLTGAPAELSSVARQQLAVLAAQRGETAQAVGLLRQALVLDPNNAGARYDYEVLTEYLAKRPNAPKIPSPPPAADKQKPSPEKEGKAQSQPAEKAGTDHQGQTNDQRPSPTPPSGPPQPQPDPAGQPDNQRPRPADGTAAKGGRTPGAGPEQPLPLGELPGQQRGLDRGTASPASGGKGRSNRPGTEAATPADVQLQTQRERLQAMNLSPAQARQLLETLRAQEQQYLQQVARPAAQKPDPNKPTW</sequence>
<dbReference type="PROSITE" id="PS50005">
    <property type="entry name" value="TPR"/>
    <property type="match status" value="1"/>
</dbReference>
<organism evidence="3 4">
    <name type="scientific">Hymenobacter ruricola</name>
    <dbReference type="NCBI Taxonomy" id="2791023"/>
    <lineage>
        <taxon>Bacteria</taxon>
        <taxon>Pseudomonadati</taxon>
        <taxon>Bacteroidota</taxon>
        <taxon>Cytophagia</taxon>
        <taxon>Cytophagales</taxon>
        <taxon>Hymenobacteraceae</taxon>
        <taxon>Hymenobacter</taxon>
    </lineage>
</organism>
<gene>
    <name evidence="3" type="ORF">I2H31_06725</name>
</gene>
<dbReference type="Proteomes" id="UP000618931">
    <property type="component" value="Unassembled WGS sequence"/>
</dbReference>
<evidence type="ECO:0000313" key="4">
    <source>
        <dbReference type="Proteomes" id="UP000618931"/>
    </source>
</evidence>
<feature type="region of interest" description="Disordered" evidence="2">
    <location>
        <begin position="149"/>
        <end position="297"/>
    </location>
</feature>
<feature type="compositionally biased region" description="Pro residues" evidence="2">
    <location>
        <begin position="196"/>
        <end position="211"/>
    </location>
</feature>
<reference evidence="3 4" key="1">
    <citation type="submission" date="2020-11" db="EMBL/GenBank/DDBJ databases">
        <authorList>
            <person name="Kim M.K."/>
        </authorList>
    </citation>
    <scope>NUCLEOTIDE SEQUENCE [LARGE SCALE GENOMIC DNA]</scope>
    <source>
        <strain evidence="3 4">BT662</strain>
    </source>
</reference>
<feature type="repeat" description="TPR" evidence="1">
    <location>
        <begin position="98"/>
        <end position="131"/>
    </location>
</feature>
<comment type="caution">
    <text evidence="3">The sequence shown here is derived from an EMBL/GenBank/DDBJ whole genome shotgun (WGS) entry which is preliminary data.</text>
</comment>
<dbReference type="EMBL" id="JADQDM010000002">
    <property type="protein sequence ID" value="MBF9220790.1"/>
    <property type="molecule type" value="Genomic_DNA"/>
</dbReference>
<evidence type="ECO:0008006" key="5">
    <source>
        <dbReference type="Google" id="ProtNLM"/>
    </source>
</evidence>
<feature type="compositionally biased region" description="Basic and acidic residues" evidence="2">
    <location>
        <begin position="162"/>
        <end position="173"/>
    </location>
</feature>
<proteinExistence type="predicted"/>
<dbReference type="SUPFAM" id="SSF48452">
    <property type="entry name" value="TPR-like"/>
    <property type="match status" value="1"/>
</dbReference>
<evidence type="ECO:0000256" key="2">
    <source>
        <dbReference type="SAM" id="MobiDB-lite"/>
    </source>
</evidence>
<dbReference type="InterPro" id="IPR019734">
    <property type="entry name" value="TPR_rpt"/>
</dbReference>
<keyword evidence="1" id="KW-0802">TPR repeat</keyword>
<dbReference type="InterPro" id="IPR011990">
    <property type="entry name" value="TPR-like_helical_dom_sf"/>
</dbReference>
<feature type="compositionally biased region" description="Low complexity" evidence="2">
    <location>
        <begin position="234"/>
        <end position="251"/>
    </location>
</feature>
<protein>
    <recommendedName>
        <fullName evidence="5">Tetratricopeptide repeat protein</fullName>
    </recommendedName>
</protein>
<name>A0ABS0I1J4_9BACT</name>
<dbReference type="RefSeq" id="WP_196292224.1">
    <property type="nucleotide sequence ID" value="NZ_JADQDM010000002.1"/>
</dbReference>
<evidence type="ECO:0000256" key="1">
    <source>
        <dbReference type="PROSITE-ProRule" id="PRU00339"/>
    </source>
</evidence>
<evidence type="ECO:0000313" key="3">
    <source>
        <dbReference type="EMBL" id="MBF9220790.1"/>
    </source>
</evidence>
<keyword evidence="4" id="KW-1185">Reference proteome</keyword>